<dbReference type="GeneID" id="85196329"/>
<dbReference type="EMBL" id="CP131059">
    <property type="protein sequence ID" value="WNY24384.1"/>
    <property type="molecule type" value="Genomic_DNA"/>
</dbReference>
<reference evidence="1 2" key="1">
    <citation type="submission" date="2023-07" db="EMBL/GenBank/DDBJ databases">
        <title>Closed genoem sequence of Methanomicrococcus sp. Hf6.</title>
        <authorList>
            <person name="Poehlein A."/>
            <person name="Protasov E."/>
            <person name="Platt K."/>
            <person name="Reeh H."/>
            <person name="Daniel R."/>
            <person name="Brune A."/>
        </authorList>
    </citation>
    <scope>NUCLEOTIDE SEQUENCE [LARGE SCALE GENOMIC DNA]</scope>
    <source>
        <strain evidence="1 2">Hf6</strain>
    </source>
</reference>
<accession>A0AA96V0X7</accession>
<gene>
    <name evidence="1" type="ORF">MmiHf6_17150</name>
</gene>
<evidence type="ECO:0000313" key="2">
    <source>
        <dbReference type="Proteomes" id="UP001302978"/>
    </source>
</evidence>
<name>A0AA96V0X7_9EURY</name>
<organism evidence="1 2">
    <name type="scientific">Methanimicrococcus hongohii</name>
    <dbReference type="NCBI Taxonomy" id="3028295"/>
    <lineage>
        <taxon>Archaea</taxon>
        <taxon>Methanobacteriati</taxon>
        <taxon>Methanobacteriota</taxon>
        <taxon>Stenosarchaea group</taxon>
        <taxon>Methanomicrobia</taxon>
        <taxon>Methanosarcinales</taxon>
        <taxon>Methanosarcinaceae</taxon>
        <taxon>Methanimicrococcus</taxon>
    </lineage>
</organism>
<dbReference type="Proteomes" id="UP001302978">
    <property type="component" value="Chromosome"/>
</dbReference>
<dbReference type="RefSeq" id="WP_316557565.1">
    <property type="nucleotide sequence ID" value="NZ_CP131059.1"/>
</dbReference>
<keyword evidence="2" id="KW-1185">Reference proteome</keyword>
<sequence length="80" mass="9498">MEEIYSHVYPTNFCHRLSESRGDLDPVYFITTALRMAVGGIDFFPAAFTQQSIARLFDINYFSFFSNYIYLDFIELLFWN</sequence>
<dbReference type="KEGG" id="mehf:MmiHf6_17150"/>
<proteinExistence type="predicted"/>
<evidence type="ECO:0000313" key="1">
    <source>
        <dbReference type="EMBL" id="WNY24384.1"/>
    </source>
</evidence>
<protein>
    <submittedName>
        <fullName evidence="1">Uncharacterized protein</fullName>
    </submittedName>
</protein>
<dbReference type="AlphaFoldDB" id="A0AA96V0X7"/>